<gene>
    <name evidence="12" type="ORF">F1559_002552</name>
</gene>
<sequence length="242" mass="26890">MVFRCIDPGLLEMHAFCRKMRPSRASEVPSQIRRKQPIDPAKRYRLNLGPGAELQKPVPVQSLSFWNLPNALTLSRLILLPLIVVCFYIPRDWAALACVALFGLSSLTDSLDGYVARRLNLTSVWGAFLDPVTDKLSILTVLVLLVERHATIWITGPVLLILLREVAITCAPRMDGDSRSPRCSGFLQMTSVFLLLLAQTSIGLPRGVFYLGMVLLQIAAILSVTSGYAYFRAALDAHAKYY</sequence>
<reference evidence="12 13" key="1">
    <citation type="journal article" date="2020" name="J. Phycol.">
        <title>Comparative genome analysis reveals Cyanidiococcus gen. nov., a new extremophilic red algal genus sister to Cyanidioschyzon (Cyanidioschyzonaceae, Rhodophyta).</title>
        <authorList>
            <person name="Liu S.-L."/>
            <person name="Chiang Y.-R."/>
            <person name="Yoon H.S."/>
            <person name="Fu H.-Y."/>
        </authorList>
    </citation>
    <scope>NUCLEOTIDE SEQUENCE [LARGE SCALE GENOMIC DNA]</scope>
    <source>
        <strain evidence="12 13">THAL066</strain>
    </source>
</reference>
<evidence type="ECO:0000256" key="1">
    <source>
        <dbReference type="ARBA" id="ARBA00004141"/>
    </source>
</evidence>
<keyword evidence="2" id="KW-0444">Lipid biosynthesis</keyword>
<dbReference type="Proteomes" id="UP000530660">
    <property type="component" value="Unassembled WGS sequence"/>
</dbReference>
<dbReference type="InterPro" id="IPR048254">
    <property type="entry name" value="CDP_ALCOHOL_P_TRANSF_CS"/>
</dbReference>
<keyword evidence="8" id="KW-0594">Phospholipid biosynthesis</keyword>
<evidence type="ECO:0008006" key="14">
    <source>
        <dbReference type="Google" id="ProtNLM"/>
    </source>
</evidence>
<evidence type="ECO:0000256" key="4">
    <source>
        <dbReference type="ARBA" id="ARBA00022692"/>
    </source>
</evidence>
<dbReference type="InterPro" id="IPR043130">
    <property type="entry name" value="CDP-OH_PTrfase_TM_dom"/>
</dbReference>
<evidence type="ECO:0000256" key="6">
    <source>
        <dbReference type="ARBA" id="ARBA00023098"/>
    </source>
</evidence>
<keyword evidence="5 11" id="KW-1133">Transmembrane helix</keyword>
<keyword evidence="9" id="KW-1208">Phospholipid metabolism</keyword>
<evidence type="ECO:0000256" key="7">
    <source>
        <dbReference type="ARBA" id="ARBA00023136"/>
    </source>
</evidence>
<comment type="similarity">
    <text evidence="10">Belongs to the CDP-alcohol phosphatidyltransferase class-I family.</text>
</comment>
<evidence type="ECO:0000256" key="3">
    <source>
        <dbReference type="ARBA" id="ARBA00022679"/>
    </source>
</evidence>
<evidence type="ECO:0000256" key="8">
    <source>
        <dbReference type="ARBA" id="ARBA00023209"/>
    </source>
</evidence>
<organism evidence="12 13">
    <name type="scientific">Cyanidiococcus yangmingshanensis</name>
    <dbReference type="NCBI Taxonomy" id="2690220"/>
    <lineage>
        <taxon>Eukaryota</taxon>
        <taxon>Rhodophyta</taxon>
        <taxon>Bangiophyceae</taxon>
        <taxon>Cyanidiales</taxon>
        <taxon>Cyanidiaceae</taxon>
        <taxon>Cyanidiococcus</taxon>
    </lineage>
</organism>
<evidence type="ECO:0000256" key="9">
    <source>
        <dbReference type="ARBA" id="ARBA00023264"/>
    </source>
</evidence>
<keyword evidence="4 11" id="KW-0812">Transmembrane</keyword>
<proteinExistence type="inferred from homology"/>
<dbReference type="PROSITE" id="PS00379">
    <property type="entry name" value="CDP_ALCOHOL_P_TRANSF"/>
    <property type="match status" value="1"/>
</dbReference>
<keyword evidence="3 10" id="KW-0808">Transferase</keyword>
<protein>
    <recommendedName>
        <fullName evidence="14">CDP-diacylglycerol--glycerol-3-phosphate 3-phosphatidyltransferase</fullName>
    </recommendedName>
</protein>
<dbReference type="InterPro" id="IPR050324">
    <property type="entry name" value="CDP-alcohol_PTase-I"/>
</dbReference>
<evidence type="ECO:0000313" key="13">
    <source>
        <dbReference type="Proteomes" id="UP000530660"/>
    </source>
</evidence>
<name>A0A7J7IMV5_9RHOD</name>
<dbReference type="Gene3D" id="1.20.120.1760">
    <property type="match status" value="1"/>
</dbReference>
<evidence type="ECO:0000256" key="5">
    <source>
        <dbReference type="ARBA" id="ARBA00022989"/>
    </source>
</evidence>
<dbReference type="PANTHER" id="PTHR14269:SF62">
    <property type="entry name" value="CDP-DIACYLGLYCEROL--GLYCEROL-3-PHOSPHATE 3-PHOSPHATIDYLTRANSFERASE 1, CHLOROPLASTIC"/>
    <property type="match status" value="1"/>
</dbReference>
<dbReference type="GO" id="GO:0046474">
    <property type="term" value="P:glycerophospholipid biosynthetic process"/>
    <property type="evidence" value="ECO:0007669"/>
    <property type="project" value="TreeGrafter"/>
</dbReference>
<dbReference type="OrthoDB" id="10020554at2759"/>
<evidence type="ECO:0000256" key="11">
    <source>
        <dbReference type="SAM" id="Phobius"/>
    </source>
</evidence>
<dbReference type="AlphaFoldDB" id="A0A7J7IMV5"/>
<keyword evidence="13" id="KW-1185">Reference proteome</keyword>
<evidence type="ECO:0000256" key="10">
    <source>
        <dbReference type="RuleBase" id="RU003750"/>
    </source>
</evidence>
<comment type="subcellular location">
    <subcellularLocation>
        <location evidence="1">Membrane</location>
        <topology evidence="1">Multi-pass membrane protein</topology>
    </subcellularLocation>
</comment>
<dbReference type="InterPro" id="IPR000462">
    <property type="entry name" value="CDP-OH_P_trans"/>
</dbReference>
<feature type="transmembrane region" description="Helical" evidence="11">
    <location>
        <begin position="208"/>
        <end position="231"/>
    </location>
</feature>
<accession>A0A7J7IMV5</accession>
<dbReference type="Pfam" id="PF01066">
    <property type="entry name" value="CDP-OH_P_transf"/>
    <property type="match status" value="1"/>
</dbReference>
<evidence type="ECO:0000313" key="12">
    <source>
        <dbReference type="EMBL" id="KAF6004455.1"/>
    </source>
</evidence>
<dbReference type="GO" id="GO:0005886">
    <property type="term" value="C:plasma membrane"/>
    <property type="evidence" value="ECO:0007669"/>
    <property type="project" value="TreeGrafter"/>
</dbReference>
<comment type="caution">
    <text evidence="12">The sequence shown here is derived from an EMBL/GenBank/DDBJ whole genome shotgun (WGS) entry which is preliminary data.</text>
</comment>
<keyword evidence="6" id="KW-0443">Lipid metabolism</keyword>
<dbReference type="GO" id="GO:0016780">
    <property type="term" value="F:phosphotransferase activity, for other substituted phosphate groups"/>
    <property type="evidence" value="ECO:0007669"/>
    <property type="project" value="InterPro"/>
</dbReference>
<dbReference type="EMBL" id="VWRR01000003">
    <property type="protein sequence ID" value="KAF6004455.1"/>
    <property type="molecule type" value="Genomic_DNA"/>
</dbReference>
<dbReference type="PANTHER" id="PTHR14269">
    <property type="entry name" value="CDP-DIACYLGLYCEROL--GLYCEROL-3-PHOSPHATE 3-PHOSPHATIDYLTRANSFERASE-RELATED"/>
    <property type="match status" value="1"/>
</dbReference>
<keyword evidence="7 11" id="KW-0472">Membrane</keyword>
<evidence type="ECO:0000256" key="2">
    <source>
        <dbReference type="ARBA" id="ARBA00022516"/>
    </source>
</evidence>